<comment type="caution">
    <text evidence="2">The sequence shown here is derived from an EMBL/GenBank/DDBJ whole genome shotgun (WGS) entry which is preliminary data.</text>
</comment>
<dbReference type="Proteomes" id="UP000075714">
    <property type="component" value="Unassembled WGS sequence"/>
</dbReference>
<feature type="compositionally biased region" description="Gly residues" evidence="1">
    <location>
        <begin position="49"/>
        <end position="58"/>
    </location>
</feature>
<feature type="compositionally biased region" description="Pro residues" evidence="1">
    <location>
        <begin position="588"/>
        <end position="598"/>
    </location>
</feature>
<feature type="region of interest" description="Disordered" evidence="1">
    <location>
        <begin position="181"/>
        <end position="236"/>
    </location>
</feature>
<organism evidence="2 3">
    <name type="scientific">Gonium pectorale</name>
    <name type="common">Green alga</name>
    <dbReference type="NCBI Taxonomy" id="33097"/>
    <lineage>
        <taxon>Eukaryota</taxon>
        <taxon>Viridiplantae</taxon>
        <taxon>Chlorophyta</taxon>
        <taxon>core chlorophytes</taxon>
        <taxon>Chlorophyceae</taxon>
        <taxon>CS clade</taxon>
        <taxon>Chlamydomonadales</taxon>
        <taxon>Volvocaceae</taxon>
        <taxon>Gonium</taxon>
    </lineage>
</organism>
<feature type="compositionally biased region" description="Pro residues" evidence="1">
    <location>
        <begin position="313"/>
        <end position="341"/>
    </location>
</feature>
<feature type="region of interest" description="Disordered" evidence="1">
    <location>
        <begin position="302"/>
        <end position="419"/>
    </location>
</feature>
<feature type="region of interest" description="Disordered" evidence="1">
    <location>
        <begin position="33"/>
        <end position="164"/>
    </location>
</feature>
<evidence type="ECO:0000313" key="2">
    <source>
        <dbReference type="EMBL" id="KXZ51845.1"/>
    </source>
</evidence>
<sequence>MNGKGEVPGSGSDSFVLFKKPTDSLIGPTADLAAERPSSAARICSPSGTTGGGVGGGSALSDVFSNWRKPKVRTSEVTPVEDTADEVSPLSAPGPAPASSAPSASGSPRASDGAGRSSAPSAAPAASGGDMGDGAGNKADSARATPTAGAPRTTPPDGGALAQRLLAGLLAEQHPGMVTIASFKDSESSEAGAAGGQRTSASAMAATRGSLADGGAKAGGAAGGAASSEHPVALMDEPRPTFLRRGASCSGAEPPAAFLMAAAEAAPALGHLPRGTMARRSSYAGDSSVAGLMELQPLVPPAMTPVAFRPSPSLRPTPLSPQPQAPQPLLQPSPSLRPGPPSLLLQPSPSLRPTPLNNPGASLLQSPSLLRQPPGQQKLMLPSPSLLRTPGGDSAGAGGSSASGSEQQLKLPPQQPMLLHNGCSFSRHVSTSAAVAALGTLRPIGSMPRHGALAPIATAPTPEEAAAALNRLASLQMLHRQKQEQQQQQPPPQQQQQQGGKDSALTSEKSQPFAASAEASADAKTDAEATGCEDGAAEVPPAPMTPEKSSQAVAEARSPTAAVAAAAASGADSDDEGSEADSFVGELPAPPPPPPLRQPPVATGSGSAIPGHAFRASESMQPMRRAASDEPFAAGKAPVGTSDLARSLALSDTGGAGAAAGGVAGLAPAGADPRIAHGSHAARWLESLQPPATAERRNCPEPIEPIPEPEISAGSLASSSVPDCKSSGMLVPPAPALGRVATLRAAEQSAPAPADSFKCLLQEIEP</sequence>
<reference evidence="3" key="1">
    <citation type="journal article" date="2016" name="Nat. Commun.">
        <title>The Gonium pectorale genome demonstrates co-option of cell cycle regulation during the evolution of multicellularity.</title>
        <authorList>
            <person name="Hanschen E.R."/>
            <person name="Marriage T.N."/>
            <person name="Ferris P.J."/>
            <person name="Hamaji T."/>
            <person name="Toyoda A."/>
            <person name="Fujiyama A."/>
            <person name="Neme R."/>
            <person name="Noguchi H."/>
            <person name="Minakuchi Y."/>
            <person name="Suzuki M."/>
            <person name="Kawai-Toyooka H."/>
            <person name="Smith D.R."/>
            <person name="Sparks H."/>
            <person name="Anderson J."/>
            <person name="Bakaric R."/>
            <person name="Luria V."/>
            <person name="Karger A."/>
            <person name="Kirschner M.W."/>
            <person name="Durand P.M."/>
            <person name="Michod R.E."/>
            <person name="Nozaki H."/>
            <person name="Olson B.J."/>
        </authorList>
    </citation>
    <scope>NUCLEOTIDE SEQUENCE [LARGE SCALE GENOMIC DNA]</scope>
    <source>
        <strain evidence="3">NIES-2863</strain>
    </source>
</reference>
<accession>A0A150GPV9</accession>
<feature type="compositionally biased region" description="Low complexity" evidence="1">
    <location>
        <begin position="142"/>
        <end position="164"/>
    </location>
</feature>
<gene>
    <name evidence="2" type="ORF">GPECTOR_11g284</name>
</gene>
<protein>
    <submittedName>
        <fullName evidence="2">Uncharacterized protein</fullName>
    </submittedName>
</protein>
<feature type="compositionally biased region" description="Low complexity" evidence="1">
    <location>
        <begin position="342"/>
        <end position="355"/>
    </location>
</feature>
<evidence type="ECO:0000313" key="3">
    <source>
        <dbReference type="Proteomes" id="UP000075714"/>
    </source>
</evidence>
<proteinExistence type="predicted"/>
<dbReference type="AlphaFoldDB" id="A0A150GPV9"/>
<dbReference type="EMBL" id="LSYV01000012">
    <property type="protein sequence ID" value="KXZ51845.1"/>
    <property type="molecule type" value="Genomic_DNA"/>
</dbReference>
<feature type="compositionally biased region" description="Low complexity" evidence="1">
    <location>
        <begin position="402"/>
        <end position="419"/>
    </location>
</feature>
<feature type="compositionally biased region" description="Gly residues" evidence="1">
    <location>
        <begin position="654"/>
        <end position="664"/>
    </location>
</feature>
<feature type="region of interest" description="Disordered" evidence="1">
    <location>
        <begin position="478"/>
        <end position="638"/>
    </location>
</feature>
<feature type="compositionally biased region" description="Low complexity" evidence="1">
    <location>
        <begin position="88"/>
        <end position="128"/>
    </location>
</feature>
<evidence type="ECO:0000256" key="1">
    <source>
        <dbReference type="SAM" id="MobiDB-lite"/>
    </source>
</evidence>
<name>A0A150GPV9_GONPE</name>
<feature type="compositionally biased region" description="Low complexity" evidence="1">
    <location>
        <begin position="552"/>
        <end position="571"/>
    </location>
</feature>
<feature type="compositionally biased region" description="Low complexity" evidence="1">
    <location>
        <begin position="362"/>
        <end position="377"/>
    </location>
</feature>
<feature type="region of interest" description="Disordered" evidence="1">
    <location>
        <begin position="652"/>
        <end position="731"/>
    </location>
</feature>
<keyword evidence="3" id="KW-1185">Reference proteome</keyword>
<feature type="compositionally biased region" description="Low complexity" evidence="1">
    <location>
        <begin position="484"/>
        <end position="498"/>
    </location>
</feature>